<feature type="compositionally biased region" description="Polar residues" evidence="1">
    <location>
        <begin position="28"/>
        <end position="43"/>
    </location>
</feature>
<keyword evidence="3" id="KW-1185">Reference proteome</keyword>
<evidence type="ECO:0000313" key="3">
    <source>
        <dbReference type="Proteomes" id="UP000242770"/>
    </source>
</evidence>
<dbReference type="AlphaFoldDB" id="A0A0F7S661"/>
<sequence length="43" mass="4623">MTPPSGHRLVLKHRSEPERQAGLVCAKQTETAKPQTLPASSSP</sequence>
<reference evidence="3" key="1">
    <citation type="submission" date="2014-06" db="EMBL/GenBank/DDBJ databases">
        <authorList>
            <person name="Berkman P.J."/>
        </authorList>
    </citation>
    <scope>NUCLEOTIDE SEQUENCE [LARGE SCALE GENOMIC DNA]</scope>
</reference>
<dbReference type="EMBL" id="CCFA01002494">
    <property type="protein sequence ID" value="CDW97856.1"/>
    <property type="molecule type" value="Genomic_DNA"/>
</dbReference>
<name>A0A0F7S661_9BASI</name>
<dbReference type="Proteomes" id="UP000242770">
    <property type="component" value="Unassembled WGS sequence"/>
</dbReference>
<accession>A0A0F7S661</accession>
<proteinExistence type="predicted"/>
<organism evidence="2 3">
    <name type="scientific">Sporisorium scitamineum</name>
    <dbReference type="NCBI Taxonomy" id="49012"/>
    <lineage>
        <taxon>Eukaryota</taxon>
        <taxon>Fungi</taxon>
        <taxon>Dikarya</taxon>
        <taxon>Basidiomycota</taxon>
        <taxon>Ustilaginomycotina</taxon>
        <taxon>Ustilaginomycetes</taxon>
        <taxon>Ustilaginales</taxon>
        <taxon>Ustilaginaceae</taxon>
        <taxon>Sporisorium</taxon>
    </lineage>
</organism>
<evidence type="ECO:0000256" key="1">
    <source>
        <dbReference type="SAM" id="MobiDB-lite"/>
    </source>
</evidence>
<protein>
    <submittedName>
        <fullName evidence="2">Uncharacterized protein</fullName>
    </submittedName>
</protein>
<feature type="region of interest" description="Disordered" evidence="1">
    <location>
        <begin position="1"/>
        <end position="43"/>
    </location>
</feature>
<gene>
    <name evidence="2" type="primary">SSCI41770.1</name>
</gene>
<evidence type="ECO:0000313" key="2">
    <source>
        <dbReference type="EMBL" id="CDW97856.1"/>
    </source>
</evidence>